<evidence type="ECO:0000313" key="3">
    <source>
        <dbReference type="Proteomes" id="UP000271098"/>
    </source>
</evidence>
<gene>
    <name evidence="2" type="ORF">GPUH_LOCUS8638</name>
</gene>
<keyword evidence="3" id="KW-1185">Reference proteome</keyword>
<proteinExistence type="predicted"/>
<name>A0A183DIU5_9BILA</name>
<organism evidence="4">
    <name type="scientific">Gongylonema pulchrum</name>
    <dbReference type="NCBI Taxonomy" id="637853"/>
    <lineage>
        <taxon>Eukaryota</taxon>
        <taxon>Metazoa</taxon>
        <taxon>Ecdysozoa</taxon>
        <taxon>Nematoda</taxon>
        <taxon>Chromadorea</taxon>
        <taxon>Rhabditida</taxon>
        <taxon>Spirurina</taxon>
        <taxon>Spiruromorpha</taxon>
        <taxon>Spiruroidea</taxon>
        <taxon>Gongylonematidae</taxon>
        <taxon>Gongylonema</taxon>
    </lineage>
</organism>
<reference evidence="2 3" key="2">
    <citation type="submission" date="2018-11" db="EMBL/GenBank/DDBJ databases">
        <authorList>
            <consortium name="Pathogen Informatics"/>
        </authorList>
    </citation>
    <scope>NUCLEOTIDE SEQUENCE [LARGE SCALE GENOMIC DNA]</scope>
</reference>
<reference evidence="4" key="1">
    <citation type="submission" date="2016-06" db="UniProtKB">
        <authorList>
            <consortium name="WormBaseParasite"/>
        </authorList>
    </citation>
    <scope>IDENTIFICATION</scope>
</reference>
<evidence type="ECO:0000256" key="1">
    <source>
        <dbReference type="SAM" id="MobiDB-lite"/>
    </source>
</evidence>
<protein>
    <submittedName>
        <fullName evidence="4">ZZ-type domain-containing protein</fullName>
    </submittedName>
</protein>
<feature type="region of interest" description="Disordered" evidence="1">
    <location>
        <begin position="15"/>
        <end position="60"/>
    </location>
</feature>
<accession>A0A183DIU5</accession>
<dbReference type="WBParaSite" id="GPUH_0000864601-mRNA-1">
    <property type="protein sequence ID" value="GPUH_0000864601-mRNA-1"/>
    <property type="gene ID" value="GPUH_0000864601"/>
</dbReference>
<dbReference type="EMBL" id="UYRT01025741">
    <property type="protein sequence ID" value="VDK64098.1"/>
    <property type="molecule type" value="Genomic_DNA"/>
</dbReference>
<evidence type="ECO:0000313" key="2">
    <source>
        <dbReference type="EMBL" id="VDK64098.1"/>
    </source>
</evidence>
<evidence type="ECO:0000313" key="4">
    <source>
        <dbReference type="WBParaSite" id="GPUH_0000864601-mRNA-1"/>
    </source>
</evidence>
<dbReference type="Proteomes" id="UP000271098">
    <property type="component" value="Unassembled WGS sequence"/>
</dbReference>
<dbReference type="AlphaFoldDB" id="A0A183DIU5"/>
<sequence length="182" mass="19895">VDVVVPVSAVPKRRSITIQEDESQRSSTVNSPAKEITRRGRHFSYHGDSSSSTSTGGSEASKMHAYRAALLSGLGGGILSSKKVPEPGTVVLHPRNPRPGHDCKHRNIVRRGEYCSPDCDKCPKWGAPECLYGRHRIDLAYCDLCPHYGAPGCIFGGESVFGRRKRPEKDSQEMTEISKAFG</sequence>
<feature type="compositionally biased region" description="Low complexity" evidence="1">
    <location>
        <begin position="49"/>
        <end position="58"/>
    </location>
</feature>